<dbReference type="GO" id="GO:0022857">
    <property type="term" value="F:transmembrane transporter activity"/>
    <property type="evidence" value="ECO:0007669"/>
    <property type="project" value="InterPro"/>
</dbReference>
<feature type="transmembrane region" description="Helical" evidence="6">
    <location>
        <begin position="127"/>
        <end position="150"/>
    </location>
</feature>
<feature type="transmembrane region" description="Helical" evidence="6">
    <location>
        <begin position="359"/>
        <end position="376"/>
    </location>
</feature>
<feature type="transmembrane region" description="Helical" evidence="6">
    <location>
        <begin position="241"/>
        <end position="268"/>
    </location>
</feature>
<dbReference type="PANTHER" id="PTHR23501">
    <property type="entry name" value="MAJOR FACILITATOR SUPERFAMILY"/>
    <property type="match status" value="1"/>
</dbReference>
<dbReference type="InterPro" id="IPR036259">
    <property type="entry name" value="MFS_trans_sf"/>
</dbReference>
<evidence type="ECO:0000256" key="5">
    <source>
        <dbReference type="SAM" id="MobiDB-lite"/>
    </source>
</evidence>
<dbReference type="GO" id="GO:0005886">
    <property type="term" value="C:plasma membrane"/>
    <property type="evidence" value="ECO:0007669"/>
    <property type="project" value="TreeGrafter"/>
</dbReference>
<evidence type="ECO:0000256" key="2">
    <source>
        <dbReference type="ARBA" id="ARBA00022692"/>
    </source>
</evidence>
<name>A0A0C9M133_9FUNG</name>
<sequence length="610" mass="67561">MSAVDTKTPQLGGVKLVELYKLVWTKWDKVFLFSGLVLLSWAMNFESNISYALTTNVTFLFKTNNLISILSTVLYILETALYPIYSKLSDIYGRAQCYTVSIIFYMIAYIVMATANSYDNLVGGQVVYAFGYTGCAILGPITIADFTNVVDRGLMQAIYNVPGLINMFLAPRAGDELYAAGQWRWGYAIVVFIIFATSLPLLGTLWKLYFKVRRSGVMSEYRAEQKKIEQEENKSFLDKTVWLAIEIDIVGSLLLVAGLCLILLPLVLALPSWGGWKSGTTLGTLCSGVVAWALFVVWEWKFAKKPIIPLTRWKTRTPLYGVCALSTVTIISSTNWQYFTTYLMLSRNLSYSDAILLERGYNVSYIVCEVIVGFLMKRFRVWKPFVWIGVSLTILGVGLMIPARLPTSSDAFVVISQTIVGIGSGFLYTPMLVAIQSSVPHEDLAVATAMMQVGGAIAASIGSTMAGSIWNNMLPGQIAKYVPGEYDYTQIVGSVPYALALPTEQYNGVVQAYGHIQMVLSIIAICIAVVTFCFTIPMKTFGLEDYDAEKEEKEQEAARAAAMGEHMDVAAGSSSEHSTTVEKTENYDYEEYKATNEVVLPQSEQVHQKA</sequence>
<dbReference type="Gene3D" id="1.20.1250.20">
    <property type="entry name" value="MFS general substrate transporter like domains"/>
    <property type="match status" value="2"/>
</dbReference>
<keyword evidence="3 6" id="KW-1133">Transmembrane helix</keyword>
<dbReference type="InterPro" id="IPR020846">
    <property type="entry name" value="MFS_dom"/>
</dbReference>
<feature type="transmembrane region" description="Helical" evidence="6">
    <location>
        <begin position="65"/>
        <end position="85"/>
    </location>
</feature>
<feature type="region of interest" description="Disordered" evidence="5">
    <location>
        <begin position="557"/>
        <end position="587"/>
    </location>
</feature>
<evidence type="ECO:0000313" key="8">
    <source>
        <dbReference type="EMBL" id="GAN02026.1"/>
    </source>
</evidence>
<feature type="transmembrane region" description="Helical" evidence="6">
    <location>
        <begin position="445"/>
        <end position="470"/>
    </location>
</feature>
<dbReference type="PANTHER" id="PTHR23501:SF87">
    <property type="entry name" value="SIDEROPHORE IRON TRANSPORTER 2"/>
    <property type="match status" value="1"/>
</dbReference>
<dbReference type="STRING" id="91626.A0A0C9M133"/>
<feature type="transmembrane region" description="Helical" evidence="6">
    <location>
        <begin position="30"/>
        <end position="53"/>
    </location>
</feature>
<feature type="transmembrane region" description="Helical" evidence="6">
    <location>
        <begin position="385"/>
        <end position="405"/>
    </location>
</feature>
<organism evidence="8">
    <name type="scientific">Mucor ambiguus</name>
    <dbReference type="NCBI Taxonomy" id="91626"/>
    <lineage>
        <taxon>Eukaryota</taxon>
        <taxon>Fungi</taxon>
        <taxon>Fungi incertae sedis</taxon>
        <taxon>Mucoromycota</taxon>
        <taxon>Mucoromycotina</taxon>
        <taxon>Mucoromycetes</taxon>
        <taxon>Mucorales</taxon>
        <taxon>Mucorineae</taxon>
        <taxon>Mucoraceae</taxon>
        <taxon>Mucor</taxon>
    </lineage>
</organism>
<evidence type="ECO:0000256" key="1">
    <source>
        <dbReference type="ARBA" id="ARBA00004141"/>
    </source>
</evidence>
<feature type="transmembrane region" description="Helical" evidence="6">
    <location>
        <begin position="411"/>
        <end position="433"/>
    </location>
</feature>
<keyword evidence="9" id="KW-1185">Reference proteome</keyword>
<evidence type="ECO:0000256" key="4">
    <source>
        <dbReference type="ARBA" id="ARBA00023136"/>
    </source>
</evidence>
<accession>A0A0C9M133</accession>
<dbReference type="InterPro" id="IPR011701">
    <property type="entry name" value="MFS"/>
</dbReference>
<proteinExistence type="predicted"/>
<keyword evidence="4 6" id="KW-0472">Membrane</keyword>
<evidence type="ECO:0000256" key="3">
    <source>
        <dbReference type="ARBA" id="ARBA00022989"/>
    </source>
</evidence>
<feature type="transmembrane region" description="Helical" evidence="6">
    <location>
        <begin position="516"/>
        <end position="536"/>
    </location>
</feature>
<feature type="transmembrane region" description="Helical" evidence="6">
    <location>
        <begin position="280"/>
        <end position="298"/>
    </location>
</feature>
<feature type="transmembrane region" description="Helical" evidence="6">
    <location>
        <begin position="157"/>
        <end position="173"/>
    </location>
</feature>
<feature type="domain" description="Major facilitator superfamily (MFS) profile" evidence="7">
    <location>
        <begin position="30"/>
        <end position="539"/>
    </location>
</feature>
<feature type="transmembrane region" description="Helical" evidence="6">
    <location>
        <begin position="319"/>
        <end position="339"/>
    </location>
</feature>
<evidence type="ECO:0000259" key="7">
    <source>
        <dbReference type="PROSITE" id="PS50850"/>
    </source>
</evidence>
<evidence type="ECO:0000256" key="6">
    <source>
        <dbReference type="SAM" id="Phobius"/>
    </source>
</evidence>
<reference evidence="8" key="1">
    <citation type="submission" date="2014-09" db="EMBL/GenBank/DDBJ databases">
        <title>Draft genome sequence of an oleaginous Mucoromycotina fungus Mucor ambiguus NBRC6742.</title>
        <authorList>
            <person name="Takeda I."/>
            <person name="Yamane N."/>
            <person name="Morita T."/>
            <person name="Tamano K."/>
            <person name="Machida M."/>
            <person name="Baker S."/>
            <person name="Koike H."/>
        </authorList>
    </citation>
    <scope>NUCLEOTIDE SEQUENCE</scope>
    <source>
        <strain evidence="8">NBRC 6742</strain>
    </source>
</reference>
<feature type="transmembrane region" description="Helical" evidence="6">
    <location>
        <begin position="185"/>
        <end position="209"/>
    </location>
</feature>
<feature type="transmembrane region" description="Helical" evidence="6">
    <location>
        <begin position="97"/>
        <end position="115"/>
    </location>
</feature>
<dbReference type="Proteomes" id="UP000053815">
    <property type="component" value="Unassembled WGS sequence"/>
</dbReference>
<evidence type="ECO:0000313" key="9">
    <source>
        <dbReference type="Proteomes" id="UP000053815"/>
    </source>
</evidence>
<dbReference type="OrthoDB" id="4078873at2759"/>
<gene>
    <name evidence="8" type="ORF">MAM1_0015d01465</name>
</gene>
<comment type="subcellular location">
    <subcellularLocation>
        <location evidence="1">Membrane</location>
        <topology evidence="1">Multi-pass membrane protein</topology>
    </subcellularLocation>
</comment>
<protein>
    <submittedName>
        <fullName evidence="8">Drug:H+ antiporter</fullName>
    </submittedName>
</protein>
<dbReference type="AlphaFoldDB" id="A0A0C9M133"/>
<keyword evidence="2 6" id="KW-0812">Transmembrane</keyword>
<dbReference type="Pfam" id="PF07690">
    <property type="entry name" value="MFS_1"/>
    <property type="match status" value="1"/>
</dbReference>
<dbReference type="SUPFAM" id="SSF103473">
    <property type="entry name" value="MFS general substrate transporter"/>
    <property type="match status" value="1"/>
</dbReference>
<dbReference type="PROSITE" id="PS50850">
    <property type="entry name" value="MFS"/>
    <property type="match status" value="1"/>
</dbReference>
<dbReference type="EMBL" id="DF836304">
    <property type="protein sequence ID" value="GAN02026.1"/>
    <property type="molecule type" value="Genomic_DNA"/>
</dbReference>